<evidence type="ECO:0000256" key="2">
    <source>
        <dbReference type="ARBA" id="ARBA00004651"/>
    </source>
</evidence>
<evidence type="ECO:0000256" key="4">
    <source>
        <dbReference type="ARBA" id="ARBA00020268"/>
    </source>
</evidence>
<proteinExistence type="inferred from homology"/>
<accession>A0AB37U9Q9</accession>
<dbReference type="InterPro" id="IPR050222">
    <property type="entry name" value="MATE_MdtK"/>
</dbReference>
<dbReference type="GO" id="GO:0015297">
    <property type="term" value="F:antiporter activity"/>
    <property type="evidence" value="ECO:0007669"/>
    <property type="project" value="UniProtKB-KW"/>
</dbReference>
<protein>
    <recommendedName>
        <fullName evidence="4">Probable multidrug resistance protein NorM</fullName>
    </recommendedName>
    <alternativeName>
        <fullName evidence="12">Multidrug-efflux transporter</fullName>
    </alternativeName>
</protein>
<keyword evidence="6" id="KW-0050">Antiport</keyword>
<evidence type="ECO:0000256" key="13">
    <source>
        <dbReference type="SAM" id="Phobius"/>
    </source>
</evidence>
<feature type="transmembrane region" description="Helical" evidence="13">
    <location>
        <begin position="97"/>
        <end position="115"/>
    </location>
</feature>
<evidence type="ECO:0000256" key="11">
    <source>
        <dbReference type="ARBA" id="ARBA00023136"/>
    </source>
</evidence>
<evidence type="ECO:0000256" key="5">
    <source>
        <dbReference type="ARBA" id="ARBA00022448"/>
    </source>
</evidence>
<dbReference type="GO" id="GO:0005886">
    <property type="term" value="C:plasma membrane"/>
    <property type="evidence" value="ECO:0007669"/>
    <property type="project" value="UniProtKB-SubCell"/>
</dbReference>
<keyword evidence="10" id="KW-0406">Ion transport</keyword>
<dbReference type="GO" id="GO:0006811">
    <property type="term" value="P:monoatomic ion transport"/>
    <property type="evidence" value="ECO:0007669"/>
    <property type="project" value="UniProtKB-KW"/>
</dbReference>
<evidence type="ECO:0000256" key="3">
    <source>
        <dbReference type="ARBA" id="ARBA00010199"/>
    </source>
</evidence>
<dbReference type="CDD" id="cd13131">
    <property type="entry name" value="MATE_NorM_like"/>
    <property type="match status" value="1"/>
</dbReference>
<keyword evidence="7" id="KW-1003">Cell membrane</keyword>
<evidence type="ECO:0000256" key="7">
    <source>
        <dbReference type="ARBA" id="ARBA00022475"/>
    </source>
</evidence>
<feature type="transmembrane region" description="Helical" evidence="13">
    <location>
        <begin position="425"/>
        <end position="444"/>
    </location>
</feature>
<dbReference type="Pfam" id="PF01554">
    <property type="entry name" value="MatE"/>
    <property type="match status" value="2"/>
</dbReference>
<feature type="transmembrane region" description="Helical" evidence="13">
    <location>
        <begin position="281"/>
        <end position="300"/>
    </location>
</feature>
<sequence>MSSHTLRFNIQTEIKEFLKLAIPLVSAQLAQSVTGFADTVVMGRLGQETLAAGGLASITFMTLLNTATSMVVGVSPLVAAAYGAGDKSRVTQITRQGLWISVVLAIALMPIVGRLDALMLQLGQTSRTAALANEYLDVALWGIFPALGFTVLRSLVAGVSQARPVMVIAIAWTLFDIAGNYLLGLGMFGFPHLGLVGLALTSALSFWGRFLSLAVYILWHKQLRIYGIFQALHQIKPRIIWELLWLGAPIGIATAIEYGLFNIVTFLMGMLGTEILAAHQIVLQTTVVFYMIPLGMSYATTVRVGQWLGQQNLKAAKRAGYVSMVLGASSMTLMAIAVLIFPQQIIGLFIDLRDPANANVLSIAVPMLFVAALGEIVDGVQRTANGVLQGLQDTRVPMLLGFLAYWGAGLTSGYLLGFQFGLGGVGLWIGQSIGLAIASIAFIWRFRQLSSRKQLQYSLCSCPPNS</sequence>
<evidence type="ECO:0000256" key="8">
    <source>
        <dbReference type="ARBA" id="ARBA00022692"/>
    </source>
</evidence>
<keyword evidence="11 13" id="KW-0472">Membrane</keyword>
<dbReference type="NCBIfam" id="TIGR00797">
    <property type="entry name" value="matE"/>
    <property type="match status" value="1"/>
</dbReference>
<dbReference type="EMBL" id="RSCK01000117">
    <property type="protein sequence ID" value="RUT01966.1"/>
    <property type="molecule type" value="Genomic_DNA"/>
</dbReference>
<keyword evidence="5" id="KW-0813">Transport</keyword>
<feature type="transmembrane region" description="Helical" evidence="13">
    <location>
        <begin position="135"/>
        <end position="152"/>
    </location>
</feature>
<evidence type="ECO:0000256" key="9">
    <source>
        <dbReference type="ARBA" id="ARBA00022989"/>
    </source>
</evidence>
<comment type="subcellular location">
    <subcellularLocation>
        <location evidence="2">Cell membrane</location>
        <topology evidence="2">Multi-pass membrane protein</topology>
    </subcellularLocation>
</comment>
<dbReference type="Proteomes" id="UP000282574">
    <property type="component" value="Unassembled WGS sequence"/>
</dbReference>
<comment type="function">
    <text evidence="1">Multidrug efflux pump.</text>
</comment>
<evidence type="ECO:0000313" key="15">
    <source>
        <dbReference type="Proteomes" id="UP000282574"/>
    </source>
</evidence>
<comment type="similarity">
    <text evidence="3">Belongs to the multi antimicrobial extrusion (MATE) (TC 2.A.66.1) family.</text>
</comment>
<dbReference type="PIRSF" id="PIRSF006603">
    <property type="entry name" value="DinF"/>
    <property type="match status" value="1"/>
</dbReference>
<evidence type="ECO:0000256" key="12">
    <source>
        <dbReference type="ARBA" id="ARBA00031636"/>
    </source>
</evidence>
<name>A0AB37U9Q9_9CYAN</name>
<organism evidence="14 15">
    <name type="scientific">Chroococcidiopsis cubana SAG 39.79</name>
    <dbReference type="NCBI Taxonomy" id="388085"/>
    <lineage>
        <taxon>Bacteria</taxon>
        <taxon>Bacillati</taxon>
        <taxon>Cyanobacteriota</taxon>
        <taxon>Cyanophyceae</taxon>
        <taxon>Chroococcidiopsidales</taxon>
        <taxon>Chroococcidiopsidaceae</taxon>
        <taxon>Chroococcidiopsis</taxon>
    </lineage>
</organism>
<feature type="transmembrane region" description="Helical" evidence="13">
    <location>
        <begin position="195"/>
        <end position="219"/>
    </location>
</feature>
<comment type="caution">
    <text evidence="14">The sequence shown here is derived from an EMBL/GenBank/DDBJ whole genome shotgun (WGS) entry which is preliminary data.</text>
</comment>
<keyword evidence="9 13" id="KW-1133">Transmembrane helix</keyword>
<reference evidence="14 15" key="1">
    <citation type="journal article" date="2019" name="Genome Biol. Evol.">
        <title>Day and night: Metabolic profiles and evolutionary relationships of six axenic non-marine cyanobacteria.</title>
        <authorList>
            <person name="Will S.E."/>
            <person name="Henke P."/>
            <person name="Boedeker C."/>
            <person name="Huang S."/>
            <person name="Brinkmann H."/>
            <person name="Rohde M."/>
            <person name="Jarek M."/>
            <person name="Friedl T."/>
            <person name="Seufert S."/>
            <person name="Schumacher M."/>
            <person name="Overmann J."/>
            <person name="Neumann-Schaal M."/>
            <person name="Petersen J."/>
        </authorList>
    </citation>
    <scope>NUCLEOTIDE SEQUENCE [LARGE SCALE GENOMIC DNA]</scope>
    <source>
        <strain evidence="14 15">SAG 39.79</strain>
    </source>
</reference>
<dbReference type="InterPro" id="IPR002528">
    <property type="entry name" value="MATE_fam"/>
</dbReference>
<dbReference type="GO" id="GO:0042910">
    <property type="term" value="F:xenobiotic transmembrane transporter activity"/>
    <property type="evidence" value="ECO:0007669"/>
    <property type="project" value="InterPro"/>
</dbReference>
<feature type="transmembrane region" description="Helical" evidence="13">
    <location>
        <begin position="398"/>
        <end position="419"/>
    </location>
</feature>
<dbReference type="PANTHER" id="PTHR43298:SF2">
    <property type="entry name" value="FMN_FAD EXPORTER YEEO-RELATED"/>
    <property type="match status" value="1"/>
</dbReference>
<feature type="transmembrane region" description="Helical" evidence="13">
    <location>
        <begin position="164"/>
        <end position="183"/>
    </location>
</feature>
<feature type="transmembrane region" description="Helical" evidence="13">
    <location>
        <begin position="321"/>
        <end position="346"/>
    </location>
</feature>
<dbReference type="AlphaFoldDB" id="A0AB37U9Q9"/>
<feature type="transmembrane region" description="Helical" evidence="13">
    <location>
        <begin position="239"/>
        <end position="261"/>
    </location>
</feature>
<evidence type="ECO:0000256" key="1">
    <source>
        <dbReference type="ARBA" id="ARBA00003408"/>
    </source>
</evidence>
<keyword evidence="15" id="KW-1185">Reference proteome</keyword>
<feature type="transmembrane region" description="Helical" evidence="13">
    <location>
        <begin position="358"/>
        <end position="377"/>
    </location>
</feature>
<gene>
    <name evidence="14" type="primary">norM</name>
    <name evidence="14" type="ORF">DSM107010_64030</name>
</gene>
<dbReference type="InterPro" id="IPR048279">
    <property type="entry name" value="MdtK-like"/>
</dbReference>
<keyword evidence="8 13" id="KW-0812">Transmembrane</keyword>
<dbReference type="PANTHER" id="PTHR43298">
    <property type="entry name" value="MULTIDRUG RESISTANCE PROTEIN NORM-RELATED"/>
    <property type="match status" value="1"/>
</dbReference>
<evidence type="ECO:0000256" key="6">
    <source>
        <dbReference type="ARBA" id="ARBA00022449"/>
    </source>
</evidence>
<feature type="transmembrane region" description="Helical" evidence="13">
    <location>
        <begin position="63"/>
        <end position="85"/>
    </location>
</feature>
<evidence type="ECO:0000256" key="10">
    <source>
        <dbReference type="ARBA" id="ARBA00023065"/>
    </source>
</evidence>
<evidence type="ECO:0000313" key="14">
    <source>
        <dbReference type="EMBL" id="RUT01966.1"/>
    </source>
</evidence>
<dbReference type="RefSeq" id="WP_106167205.1">
    <property type="nucleotide sequence ID" value="NZ_JAVKZF010000002.1"/>
</dbReference>